<dbReference type="PRINTS" id="PR01217">
    <property type="entry name" value="PRICHEXTENSN"/>
</dbReference>
<feature type="compositionally biased region" description="Pro residues" evidence="1">
    <location>
        <begin position="208"/>
        <end position="252"/>
    </location>
</feature>
<evidence type="ECO:0000256" key="1">
    <source>
        <dbReference type="SAM" id="MobiDB-lite"/>
    </source>
</evidence>
<reference evidence="2" key="1">
    <citation type="submission" date="2021-01" db="EMBL/GenBank/DDBJ databases">
        <authorList>
            <person name="Corre E."/>
            <person name="Pelletier E."/>
            <person name="Niang G."/>
            <person name="Scheremetjew M."/>
            <person name="Finn R."/>
            <person name="Kale V."/>
            <person name="Holt S."/>
            <person name="Cochrane G."/>
            <person name="Meng A."/>
            <person name="Brown T."/>
            <person name="Cohen L."/>
        </authorList>
    </citation>
    <scope>NUCLEOTIDE SEQUENCE</scope>
    <source>
        <strain evidence="2">379</strain>
    </source>
</reference>
<dbReference type="PANTHER" id="PTHR46656">
    <property type="entry name" value="PUTATIVE-RELATED"/>
    <property type="match status" value="1"/>
</dbReference>
<dbReference type="PANTHER" id="PTHR46656:SF3">
    <property type="entry name" value="PUTATIVE-RELATED"/>
    <property type="match status" value="1"/>
</dbReference>
<dbReference type="SUPFAM" id="SSF53756">
    <property type="entry name" value="UDP-Glycosyltransferase/glycogen phosphorylase"/>
    <property type="match status" value="1"/>
</dbReference>
<gene>
    <name evidence="2" type="ORF">EHUX00137_LOCUS20290</name>
</gene>
<accession>A0A7S3SHR4</accession>
<evidence type="ECO:0000313" key="2">
    <source>
        <dbReference type="EMBL" id="CAE0553881.1"/>
    </source>
</evidence>
<proteinExistence type="predicted"/>
<dbReference type="EMBL" id="HBIR01026343">
    <property type="protein sequence ID" value="CAE0553881.1"/>
    <property type="molecule type" value="Transcribed_RNA"/>
</dbReference>
<sequence length="329" mass="35727">MLHAQRVSCSYMHMHAHAHAHAYMPPNHHHDALLWMAPLLSGGGYSSESLGFALGLHNLTRLDGGLMAGVRQFGEPQDESFVEGLPKALIPPLRHLFGAGASQDAASGVVVCHSTPDAWVPSKFEGWDELEPCPPPTAAVSVGRTMFETDSVPREWVERCSRMDEVWVPTHFHAEAFAAAGVPRERLFVIGEPVDTAFFRPGRLKPMRLPPLPPPSTPPSTPTPPPPPPPPSGVSPELSPPPADPTPPLVGPTPPPPFRFLSVFKWEARKGWDALLAAYFSEFGADEPVELVIKTRPFYSSGDFETLVEAPAAECTVIVKTSIRSHFAT</sequence>
<organism evidence="2">
    <name type="scientific">Emiliania huxleyi</name>
    <name type="common">Coccolithophore</name>
    <name type="synonym">Pontosphaera huxleyi</name>
    <dbReference type="NCBI Taxonomy" id="2903"/>
    <lineage>
        <taxon>Eukaryota</taxon>
        <taxon>Haptista</taxon>
        <taxon>Haptophyta</taxon>
        <taxon>Prymnesiophyceae</taxon>
        <taxon>Isochrysidales</taxon>
        <taxon>Noelaerhabdaceae</taxon>
        <taxon>Emiliania</taxon>
    </lineage>
</organism>
<feature type="region of interest" description="Disordered" evidence="1">
    <location>
        <begin position="201"/>
        <end position="252"/>
    </location>
</feature>
<name>A0A7S3SHR4_EMIHU</name>
<dbReference type="AlphaFoldDB" id="A0A7S3SHR4"/>
<protein>
    <submittedName>
        <fullName evidence="2">Uncharacterized protein</fullName>
    </submittedName>
</protein>